<accession>A0A8H7AIB8</accession>
<keyword evidence="1" id="KW-0472">Membrane</keyword>
<dbReference type="EMBL" id="JAACFV010000065">
    <property type="protein sequence ID" value="KAF7507646.1"/>
    <property type="molecule type" value="Genomic_DNA"/>
</dbReference>
<sequence>MVIQAAFKKAAYLGMILWACFLAGVAAMAIGVIYATRHELTFASFGDGKVRPLSSSS</sequence>
<gene>
    <name evidence="2" type="ORF">GJ744_010199</name>
</gene>
<dbReference type="Proteomes" id="UP000606974">
    <property type="component" value="Unassembled WGS sequence"/>
</dbReference>
<keyword evidence="1" id="KW-1133">Transmembrane helix</keyword>
<protein>
    <submittedName>
        <fullName evidence="2">Uncharacterized protein</fullName>
    </submittedName>
</protein>
<evidence type="ECO:0000256" key="1">
    <source>
        <dbReference type="SAM" id="Phobius"/>
    </source>
</evidence>
<keyword evidence="1" id="KW-0812">Transmembrane</keyword>
<dbReference type="AlphaFoldDB" id="A0A8H7AIB8"/>
<feature type="transmembrane region" description="Helical" evidence="1">
    <location>
        <begin position="12"/>
        <end position="35"/>
    </location>
</feature>
<keyword evidence="3" id="KW-1185">Reference proteome</keyword>
<evidence type="ECO:0000313" key="3">
    <source>
        <dbReference type="Proteomes" id="UP000606974"/>
    </source>
</evidence>
<reference evidence="2" key="1">
    <citation type="submission" date="2020-02" db="EMBL/GenBank/DDBJ databases">
        <authorList>
            <person name="Palmer J.M."/>
        </authorList>
    </citation>
    <scope>NUCLEOTIDE SEQUENCE</scope>
    <source>
        <strain evidence="2">EPUS1.4</strain>
        <tissue evidence="2">Thallus</tissue>
    </source>
</reference>
<organism evidence="2 3">
    <name type="scientific">Endocarpon pusillum</name>
    <dbReference type="NCBI Taxonomy" id="364733"/>
    <lineage>
        <taxon>Eukaryota</taxon>
        <taxon>Fungi</taxon>
        <taxon>Dikarya</taxon>
        <taxon>Ascomycota</taxon>
        <taxon>Pezizomycotina</taxon>
        <taxon>Eurotiomycetes</taxon>
        <taxon>Chaetothyriomycetidae</taxon>
        <taxon>Verrucariales</taxon>
        <taxon>Verrucariaceae</taxon>
        <taxon>Endocarpon</taxon>
    </lineage>
</organism>
<evidence type="ECO:0000313" key="2">
    <source>
        <dbReference type="EMBL" id="KAF7507646.1"/>
    </source>
</evidence>
<comment type="caution">
    <text evidence="2">The sequence shown here is derived from an EMBL/GenBank/DDBJ whole genome shotgun (WGS) entry which is preliminary data.</text>
</comment>
<proteinExistence type="predicted"/>
<name>A0A8H7AIB8_9EURO</name>